<protein>
    <submittedName>
        <fullName evidence="2">Uncharacterized protein</fullName>
    </submittedName>
</protein>
<feature type="region of interest" description="Disordered" evidence="1">
    <location>
        <begin position="1"/>
        <end position="42"/>
    </location>
</feature>
<dbReference type="EMBL" id="PFFQ01000022">
    <property type="protein sequence ID" value="PIW17672.1"/>
    <property type="molecule type" value="Genomic_DNA"/>
</dbReference>
<sequence>MNLKFPSGATPPEFGGPLNPSKSKNPEKTVEKMPLPPLESELKPRDLQDAQVFPHKELPQTKVHLCAWHPEPDEGKHPPKMHQCAFYPDQDPKGEKHPPKMYQCAYFPDQEEERHLQPKHEHKHMDQENHFPDQPPGIYQCSAKIEPGKLPGSGIYQCSAKIEPDKGFPNSIYQCTAKLDD</sequence>
<dbReference type="Proteomes" id="UP000231019">
    <property type="component" value="Unassembled WGS sequence"/>
</dbReference>
<organism evidence="2 3">
    <name type="scientific">bacterium (Candidatus Blackallbacteria) CG17_big_fil_post_rev_8_21_14_2_50_48_46</name>
    <dbReference type="NCBI Taxonomy" id="2014261"/>
    <lineage>
        <taxon>Bacteria</taxon>
        <taxon>Candidatus Blackallbacteria</taxon>
    </lineage>
</organism>
<evidence type="ECO:0000313" key="3">
    <source>
        <dbReference type="Proteomes" id="UP000231019"/>
    </source>
</evidence>
<evidence type="ECO:0000256" key="1">
    <source>
        <dbReference type="SAM" id="MobiDB-lite"/>
    </source>
</evidence>
<reference evidence="2 3" key="1">
    <citation type="submission" date="2017-09" db="EMBL/GenBank/DDBJ databases">
        <title>Depth-based differentiation of microbial function through sediment-hosted aquifers and enrichment of novel symbionts in the deep terrestrial subsurface.</title>
        <authorList>
            <person name="Probst A.J."/>
            <person name="Ladd B."/>
            <person name="Jarett J.K."/>
            <person name="Geller-Mcgrath D.E."/>
            <person name="Sieber C.M."/>
            <person name="Emerson J.B."/>
            <person name="Anantharaman K."/>
            <person name="Thomas B.C."/>
            <person name="Malmstrom R."/>
            <person name="Stieglmeier M."/>
            <person name="Klingl A."/>
            <person name="Woyke T."/>
            <person name="Ryan C.M."/>
            <person name="Banfield J.F."/>
        </authorList>
    </citation>
    <scope>NUCLEOTIDE SEQUENCE [LARGE SCALE GENOMIC DNA]</scope>
    <source>
        <strain evidence="2">CG17_big_fil_post_rev_8_21_14_2_50_48_46</strain>
    </source>
</reference>
<evidence type="ECO:0000313" key="2">
    <source>
        <dbReference type="EMBL" id="PIW17672.1"/>
    </source>
</evidence>
<accession>A0A2M7G6S8</accession>
<dbReference type="AlphaFoldDB" id="A0A2M7G6S8"/>
<comment type="caution">
    <text evidence="2">The sequence shown here is derived from an EMBL/GenBank/DDBJ whole genome shotgun (WGS) entry which is preliminary data.</text>
</comment>
<proteinExistence type="predicted"/>
<feature type="region of interest" description="Disordered" evidence="1">
    <location>
        <begin position="69"/>
        <end position="144"/>
    </location>
</feature>
<name>A0A2M7G6S8_9BACT</name>
<gene>
    <name evidence="2" type="ORF">COW36_07975</name>
</gene>
<feature type="compositionally biased region" description="Basic and acidic residues" evidence="1">
    <location>
        <begin position="112"/>
        <end position="131"/>
    </location>
</feature>